<gene>
    <name evidence="5" type="ORF">SLS59_005874</name>
</gene>
<accession>A0ABR3R738</accession>
<comment type="subunit">
    <text evidence="2">Monomer.</text>
</comment>
<dbReference type="EMBL" id="JAKIXB020000018">
    <property type="protein sequence ID" value="KAL1600250.1"/>
    <property type="molecule type" value="Genomic_DNA"/>
</dbReference>
<dbReference type="InterPro" id="IPR011032">
    <property type="entry name" value="GroES-like_sf"/>
</dbReference>
<keyword evidence="6" id="KW-1185">Reference proteome</keyword>
<dbReference type="InterPro" id="IPR013154">
    <property type="entry name" value="ADH-like_N"/>
</dbReference>
<dbReference type="SUPFAM" id="SSF50129">
    <property type="entry name" value="GroES-like"/>
    <property type="match status" value="1"/>
</dbReference>
<evidence type="ECO:0000259" key="4">
    <source>
        <dbReference type="SMART" id="SM00829"/>
    </source>
</evidence>
<evidence type="ECO:0000256" key="3">
    <source>
        <dbReference type="ARBA" id="ARBA00023002"/>
    </source>
</evidence>
<protein>
    <recommendedName>
        <fullName evidence="4">Enoyl reductase (ER) domain-containing protein</fullName>
    </recommendedName>
</protein>
<dbReference type="Gene3D" id="3.40.50.720">
    <property type="entry name" value="NAD(P)-binding Rossmann-like Domain"/>
    <property type="match status" value="1"/>
</dbReference>
<dbReference type="InterPro" id="IPR020843">
    <property type="entry name" value="ER"/>
</dbReference>
<dbReference type="Proteomes" id="UP001521222">
    <property type="component" value="Unassembled WGS sequence"/>
</dbReference>
<dbReference type="Pfam" id="PF08240">
    <property type="entry name" value="ADH_N"/>
    <property type="match status" value="1"/>
</dbReference>
<dbReference type="InterPro" id="IPR013149">
    <property type="entry name" value="ADH-like_C"/>
</dbReference>
<dbReference type="Gene3D" id="3.90.180.10">
    <property type="entry name" value="Medium-chain alcohol dehydrogenases, catalytic domain"/>
    <property type="match status" value="1"/>
</dbReference>
<keyword evidence="3" id="KW-0560">Oxidoreductase</keyword>
<evidence type="ECO:0000256" key="2">
    <source>
        <dbReference type="ARBA" id="ARBA00011245"/>
    </source>
</evidence>
<evidence type="ECO:0000313" key="5">
    <source>
        <dbReference type="EMBL" id="KAL1600250.1"/>
    </source>
</evidence>
<evidence type="ECO:0000256" key="1">
    <source>
        <dbReference type="ARBA" id="ARBA00008072"/>
    </source>
</evidence>
<dbReference type="PANTHER" id="PTHR45348">
    <property type="entry name" value="HYPOTHETICAL OXIDOREDUCTASE (EUROFUNG)"/>
    <property type="match status" value="1"/>
</dbReference>
<dbReference type="PANTHER" id="PTHR45348:SF2">
    <property type="entry name" value="ZINC-TYPE ALCOHOL DEHYDROGENASE-LIKE PROTEIN C2E1P3.01"/>
    <property type="match status" value="1"/>
</dbReference>
<proteinExistence type="inferred from homology"/>
<organism evidence="5 6">
    <name type="scientific">Nothophoma quercina</name>
    <dbReference type="NCBI Taxonomy" id="749835"/>
    <lineage>
        <taxon>Eukaryota</taxon>
        <taxon>Fungi</taxon>
        <taxon>Dikarya</taxon>
        <taxon>Ascomycota</taxon>
        <taxon>Pezizomycotina</taxon>
        <taxon>Dothideomycetes</taxon>
        <taxon>Pleosporomycetidae</taxon>
        <taxon>Pleosporales</taxon>
        <taxon>Pleosporineae</taxon>
        <taxon>Didymellaceae</taxon>
        <taxon>Nothophoma</taxon>
    </lineage>
</organism>
<comment type="caution">
    <text evidence="5">The sequence shown here is derived from an EMBL/GenBank/DDBJ whole genome shotgun (WGS) entry which is preliminary data.</text>
</comment>
<name>A0ABR3R738_9PLEO</name>
<sequence length="345" mass="37456">MPSKAHAQVQRGGDKPKFVLEEIDVPQPGEHEVLVKNQAVAQNPTDVQSLDNNAFGDGTVLGCDFVGTVEEVGKKVSRVKKGDTVSALIWGGEVKGHGAYNKYTLANEFISFKVPKTISPEAAATVPLACCTAWLALFSKDCLAIDRKSGKETSVLIWGGSSSVGLYAIQIARQHNFNVVTVCSPKHHERVKSLGADHVFDYKSEDVVDQIKGAAPRLQYIFDTIGDKSSSATASHTLGEAGGTLCTVRPGKANTEGCSSQAKITDVLVWTAFLKDHQYKEFKWPASEADHKLSAELFENLSQWLEDGTIKPNEAKVLKGLENVPEGFQEYRDGKISGYKIVYAV</sequence>
<dbReference type="InterPro" id="IPR036291">
    <property type="entry name" value="NAD(P)-bd_dom_sf"/>
</dbReference>
<reference evidence="5 6" key="1">
    <citation type="submission" date="2024-02" db="EMBL/GenBank/DDBJ databases">
        <title>De novo assembly and annotation of 12 fungi associated with fruit tree decline syndrome in Ontario, Canada.</title>
        <authorList>
            <person name="Sulman M."/>
            <person name="Ellouze W."/>
            <person name="Ilyukhin E."/>
        </authorList>
    </citation>
    <scope>NUCLEOTIDE SEQUENCE [LARGE SCALE GENOMIC DNA]</scope>
    <source>
        <strain evidence="5 6">M97-236</strain>
    </source>
</reference>
<dbReference type="SMART" id="SM00829">
    <property type="entry name" value="PKS_ER"/>
    <property type="match status" value="1"/>
</dbReference>
<dbReference type="SUPFAM" id="SSF51735">
    <property type="entry name" value="NAD(P)-binding Rossmann-fold domains"/>
    <property type="match status" value="1"/>
</dbReference>
<comment type="similarity">
    <text evidence="1">Belongs to the zinc-containing alcohol dehydrogenase family.</text>
</comment>
<dbReference type="CDD" id="cd08249">
    <property type="entry name" value="enoyl_reductase_like"/>
    <property type="match status" value="1"/>
</dbReference>
<dbReference type="Pfam" id="PF00107">
    <property type="entry name" value="ADH_zinc_N"/>
    <property type="match status" value="1"/>
</dbReference>
<evidence type="ECO:0000313" key="6">
    <source>
        <dbReference type="Proteomes" id="UP001521222"/>
    </source>
</evidence>
<dbReference type="InterPro" id="IPR047122">
    <property type="entry name" value="Trans-enoyl_RdTase-like"/>
</dbReference>
<feature type="domain" description="Enoyl reductase (ER)" evidence="4">
    <location>
        <begin position="12"/>
        <end position="342"/>
    </location>
</feature>